<dbReference type="AlphaFoldDB" id="A0A857MJH1"/>
<dbReference type="PANTHER" id="PTHR11693">
    <property type="entry name" value="ATP SYNTHASE GAMMA CHAIN"/>
    <property type="match status" value="1"/>
</dbReference>
<evidence type="ECO:0000256" key="9">
    <source>
        <dbReference type="ARBA" id="ARBA00023310"/>
    </source>
</evidence>
<dbReference type="NCBIfam" id="TIGR01146">
    <property type="entry name" value="ATPsyn_F1gamma"/>
    <property type="match status" value="1"/>
</dbReference>
<dbReference type="RefSeq" id="WP_260764230.1">
    <property type="nucleotide sequence ID" value="NZ_CP045921.1"/>
</dbReference>
<dbReference type="InterPro" id="IPR035968">
    <property type="entry name" value="ATP_synth_F1_ATPase_gsu"/>
</dbReference>
<evidence type="ECO:0000256" key="6">
    <source>
        <dbReference type="ARBA" id="ARBA00023065"/>
    </source>
</evidence>
<dbReference type="Gene3D" id="3.40.1380.10">
    <property type="match status" value="1"/>
</dbReference>
<dbReference type="Gene3D" id="1.10.287.80">
    <property type="entry name" value="ATP synthase, gamma subunit, helix hairpin domain"/>
    <property type="match status" value="1"/>
</dbReference>
<keyword evidence="9 10" id="KW-0066">ATP synthesis</keyword>
<dbReference type="HAMAP" id="MF_00815">
    <property type="entry name" value="ATP_synth_gamma_bact"/>
    <property type="match status" value="1"/>
</dbReference>
<keyword evidence="8 10" id="KW-0139">CF(1)</keyword>
<protein>
    <recommendedName>
        <fullName evidence="10">ATP synthase gamma chain</fullName>
    </recommendedName>
    <alternativeName>
        <fullName evidence="10">ATP synthase F1 sector gamma subunit</fullName>
    </alternativeName>
    <alternativeName>
        <fullName evidence="10">F-ATPase gamma subunit</fullName>
    </alternativeName>
</protein>
<dbReference type="Pfam" id="PF00231">
    <property type="entry name" value="ATP-synt"/>
    <property type="match status" value="1"/>
</dbReference>
<evidence type="ECO:0000256" key="4">
    <source>
        <dbReference type="ARBA" id="ARBA00022448"/>
    </source>
</evidence>
<keyword evidence="4 10" id="KW-0813">Transport</keyword>
<evidence type="ECO:0000256" key="7">
    <source>
        <dbReference type="ARBA" id="ARBA00023136"/>
    </source>
</evidence>
<dbReference type="InterPro" id="IPR000131">
    <property type="entry name" value="ATP_synth_F1_gsu"/>
</dbReference>
<keyword evidence="10" id="KW-1003">Cell membrane</keyword>
<keyword evidence="7 10" id="KW-0472">Membrane</keyword>
<evidence type="ECO:0000313" key="12">
    <source>
        <dbReference type="Proteomes" id="UP001059824"/>
    </source>
</evidence>
<evidence type="ECO:0000256" key="10">
    <source>
        <dbReference type="HAMAP-Rule" id="MF_00815"/>
    </source>
</evidence>
<evidence type="ECO:0000313" key="11">
    <source>
        <dbReference type="EMBL" id="QHN42724.1"/>
    </source>
</evidence>
<evidence type="ECO:0000256" key="1">
    <source>
        <dbReference type="ARBA" id="ARBA00003456"/>
    </source>
</evidence>
<dbReference type="Proteomes" id="UP001059824">
    <property type="component" value="Chromosome"/>
</dbReference>
<accession>A0A857MJH1</accession>
<sequence>MPSTRALKTRIRSVKSTKQITKAMQLVAASKMRKAQEAEAASAPYTRTANEILTHLANQGVTDRHPLYEVREIKSRLLIVVATDKGLAGAYDANVLKLYTRQLIEDDRSNVKNQTIAIGRRASRFVSKLKDTQVAAVYQDLADDPAGSQLRAIVDMAIEKFEAGDVDAVDVVFTEYISSVNQQAITQRILPAGYEAVEVGENVREAEFEPSQEEVLQAVTYRLIEAQVYHALLTARASEYIMRMMAMKNATDNATDLIDDLTLAMNKARQAAITQELAEISGGVEALNE</sequence>
<gene>
    <name evidence="10 11" type="primary">atpG</name>
    <name evidence="11" type="ORF">GII36_02540</name>
</gene>
<dbReference type="GO" id="GO:0045259">
    <property type="term" value="C:proton-transporting ATP synthase complex"/>
    <property type="evidence" value="ECO:0007669"/>
    <property type="project" value="UniProtKB-KW"/>
</dbReference>
<dbReference type="CDD" id="cd12151">
    <property type="entry name" value="F1-ATPase_gamma"/>
    <property type="match status" value="1"/>
</dbReference>
<dbReference type="PANTHER" id="PTHR11693:SF22">
    <property type="entry name" value="ATP SYNTHASE SUBUNIT GAMMA, MITOCHONDRIAL"/>
    <property type="match status" value="1"/>
</dbReference>
<dbReference type="GO" id="GO:0042777">
    <property type="term" value="P:proton motive force-driven plasma membrane ATP synthesis"/>
    <property type="evidence" value="ECO:0007669"/>
    <property type="project" value="UniProtKB-UniRule"/>
</dbReference>
<keyword evidence="5 10" id="KW-0375">Hydrogen ion transport</keyword>
<dbReference type="GO" id="GO:0005524">
    <property type="term" value="F:ATP binding"/>
    <property type="evidence" value="ECO:0007669"/>
    <property type="project" value="UniProtKB-UniRule"/>
</dbReference>
<dbReference type="GO" id="GO:0046933">
    <property type="term" value="F:proton-transporting ATP synthase activity, rotational mechanism"/>
    <property type="evidence" value="ECO:0007669"/>
    <property type="project" value="UniProtKB-UniRule"/>
</dbReference>
<comment type="function">
    <text evidence="1 10">Produces ATP from ADP in the presence of a proton gradient across the membrane. The gamma chain is believed to be important in regulating ATPase activity and the flow of protons through the CF(0) complex.</text>
</comment>
<dbReference type="EMBL" id="CP045921">
    <property type="protein sequence ID" value="QHN42724.1"/>
    <property type="molecule type" value="Genomic_DNA"/>
</dbReference>
<evidence type="ECO:0000256" key="2">
    <source>
        <dbReference type="ARBA" id="ARBA00004170"/>
    </source>
</evidence>
<organism evidence="11 12">
    <name type="scientific">Candidatus Mycosynbacter amalyticus</name>
    <dbReference type="NCBI Taxonomy" id="2665156"/>
    <lineage>
        <taxon>Bacteria</taxon>
        <taxon>Candidatus Saccharimonadota</taxon>
        <taxon>Candidatus Saccharimonadota incertae sedis</taxon>
        <taxon>Candidatus Mycosynbacter</taxon>
    </lineage>
</organism>
<dbReference type="SUPFAM" id="SSF52943">
    <property type="entry name" value="ATP synthase (F1-ATPase), gamma subunit"/>
    <property type="match status" value="1"/>
</dbReference>
<keyword evidence="12" id="KW-1185">Reference proteome</keyword>
<evidence type="ECO:0000256" key="3">
    <source>
        <dbReference type="ARBA" id="ARBA00007681"/>
    </source>
</evidence>
<comment type="similarity">
    <text evidence="3 10">Belongs to the ATPase gamma chain family.</text>
</comment>
<dbReference type="KEGG" id="mama:GII36_02540"/>
<dbReference type="PRINTS" id="PR00126">
    <property type="entry name" value="ATPASEGAMMA"/>
</dbReference>
<evidence type="ECO:0000256" key="8">
    <source>
        <dbReference type="ARBA" id="ARBA00023196"/>
    </source>
</evidence>
<comment type="subunit">
    <text evidence="10">F-type ATPases have 2 components, CF(1) - the catalytic core - and CF(0) - the membrane proton channel. CF(1) has five subunits: alpha(3), beta(3), gamma(1), delta(1), epsilon(1). CF(0) has three main subunits: a, b and c.</text>
</comment>
<proteinExistence type="inferred from homology"/>
<dbReference type="GO" id="GO:0005886">
    <property type="term" value="C:plasma membrane"/>
    <property type="evidence" value="ECO:0007669"/>
    <property type="project" value="UniProtKB-SubCell"/>
</dbReference>
<name>A0A857MJH1_9BACT</name>
<evidence type="ECO:0000256" key="5">
    <source>
        <dbReference type="ARBA" id="ARBA00022781"/>
    </source>
</evidence>
<comment type="subcellular location">
    <subcellularLocation>
        <location evidence="10">Cell membrane</location>
        <topology evidence="10">Peripheral membrane protein</topology>
    </subcellularLocation>
    <subcellularLocation>
        <location evidence="2">Membrane</location>
        <topology evidence="2">Peripheral membrane protein</topology>
    </subcellularLocation>
</comment>
<keyword evidence="6 10" id="KW-0406">Ion transport</keyword>
<reference evidence="11" key="1">
    <citation type="journal article" date="2021" name="Nat. Microbiol.">
        <title>Cocultivation of an ultrasmall environmental parasitic bacterium with lytic ability against bacteria associated with wastewater foams.</title>
        <authorList>
            <person name="Batinovic S."/>
            <person name="Rose J.J.A."/>
            <person name="Ratcliffe J."/>
            <person name="Seviour R.J."/>
            <person name="Petrovski S."/>
        </authorList>
    </citation>
    <scope>NUCLEOTIDE SEQUENCE</scope>
    <source>
        <strain evidence="11">JR1</strain>
    </source>
</reference>